<dbReference type="SUPFAM" id="SSF49299">
    <property type="entry name" value="PKD domain"/>
    <property type="match status" value="4"/>
</dbReference>
<dbReference type="PROSITE" id="PS50093">
    <property type="entry name" value="PKD"/>
    <property type="match status" value="2"/>
</dbReference>
<dbReference type="InterPro" id="IPR022409">
    <property type="entry name" value="PKD/Chitinase_dom"/>
</dbReference>
<comment type="caution">
    <text evidence="2">The sequence shown here is derived from an EMBL/GenBank/DDBJ whole genome shotgun (WGS) entry which is preliminary data.</text>
</comment>
<dbReference type="AlphaFoldDB" id="A0A953HSA8"/>
<dbReference type="InterPro" id="IPR035986">
    <property type="entry name" value="PKD_dom_sf"/>
</dbReference>
<dbReference type="SMART" id="SM00089">
    <property type="entry name" value="PKD"/>
    <property type="match status" value="4"/>
</dbReference>
<reference evidence="2" key="1">
    <citation type="submission" date="2021-06" db="EMBL/GenBank/DDBJ databases">
        <title>44 bacteria genomes isolated from Dapeng, Shenzhen.</title>
        <authorList>
            <person name="Zheng W."/>
            <person name="Yu S."/>
            <person name="Huang Y."/>
        </authorList>
    </citation>
    <scope>NUCLEOTIDE SEQUENCE</scope>
    <source>
        <strain evidence="2">DP5N28-2</strain>
    </source>
</reference>
<dbReference type="InterPro" id="IPR026341">
    <property type="entry name" value="T9SS_type_B"/>
</dbReference>
<keyword evidence="3" id="KW-1185">Reference proteome</keyword>
<organism evidence="2 3">
    <name type="scientific">Membranihabitans marinus</name>
    <dbReference type="NCBI Taxonomy" id="1227546"/>
    <lineage>
        <taxon>Bacteria</taxon>
        <taxon>Pseudomonadati</taxon>
        <taxon>Bacteroidota</taxon>
        <taxon>Saprospiria</taxon>
        <taxon>Saprospirales</taxon>
        <taxon>Saprospiraceae</taxon>
        <taxon>Membranihabitans</taxon>
    </lineage>
</organism>
<evidence type="ECO:0000259" key="1">
    <source>
        <dbReference type="PROSITE" id="PS50093"/>
    </source>
</evidence>
<dbReference type="Pfam" id="PF18911">
    <property type="entry name" value="PKD_4"/>
    <property type="match status" value="2"/>
</dbReference>
<dbReference type="Gene3D" id="2.60.40.10">
    <property type="entry name" value="Immunoglobulins"/>
    <property type="match status" value="4"/>
</dbReference>
<sequence length="749" mass="83480">MNWKIYIILGFISMFAPQLTAKHIIGGDVSYECLGNGKYRVTMYVYRDCRPQQNAAQLDGDASIAIYRGGSRYALAGSFQVKLSSRETIDPPEYPCLILPPGLCVERGKYEFEINFNQWPSSESYYIVYQRCCRNNTINNIVDPGSIGATFFVEITPESMETCNDSPTFDNFPPTVVCVDQEFSFDHSVSDTEGDSISYRFGTPLVGGGLEGSSFTNPGDATACNGVKPTPPCPPPFEKAQYRSPLYSESNPMGGNPRIAIDPETGLITGKPEIQGQFVITIVAEEFRDGRKIGEINREFQFNVAQCDPTVFARIESAVMIDESNAVMRSCGEFTVPFRDSSYEERFIDTYRWTFNIDGKEEVYREKNVDVTFPRLGNYQGQLIVNEGTDCSDSTDITISVLPDIGAEFDFAYDTCIAGDVEFTNTSFSDADGGITQYIWDFGDGGRSGAREPAYRYQSPGTWDVGLTVVDGNECRETIRKKLPYYPVPAEEVIRSQIEIACLPAAVRFDNLPPPVDPTYDITWDFGDGNTGKGYLPEHIYTEEGEYDVGVHVVSPIGCEVSAFFPRMITTQPSPVSDFDYNPARPTNLDKRVTFTNRSEAAVAYSWEIDRLGSYSSEDLVINFPDSGIYNVSLIAIHENGCMDTLTRPVDIEPIVIYTVPNAFTPNSDQMNDVFRGVGVFLGMQNFVMKVYDRWGNTVFTSTDPTHGWSGTIAESGRQAPPGLYVYLVNYQDARKRPKQVYGEVLLIN</sequence>
<dbReference type="InterPro" id="IPR000601">
    <property type="entry name" value="PKD_dom"/>
</dbReference>
<evidence type="ECO:0000313" key="3">
    <source>
        <dbReference type="Proteomes" id="UP000753961"/>
    </source>
</evidence>
<name>A0A953HSA8_9BACT</name>
<dbReference type="Pfam" id="PF13585">
    <property type="entry name" value="CHU_C"/>
    <property type="match status" value="1"/>
</dbReference>
<protein>
    <submittedName>
        <fullName evidence="2">PKD domain-containing protein</fullName>
    </submittedName>
</protein>
<evidence type="ECO:0000313" key="2">
    <source>
        <dbReference type="EMBL" id="MBY5957470.1"/>
    </source>
</evidence>
<dbReference type="NCBIfam" id="TIGR04131">
    <property type="entry name" value="Bac_Flav_CTERM"/>
    <property type="match status" value="1"/>
</dbReference>
<dbReference type="RefSeq" id="WP_222578992.1">
    <property type="nucleotide sequence ID" value="NZ_JAHVHU010000005.1"/>
</dbReference>
<accession>A0A953HSA8</accession>
<feature type="domain" description="PKD" evidence="1">
    <location>
        <begin position="420"/>
        <end position="471"/>
    </location>
</feature>
<dbReference type="CDD" id="cd00146">
    <property type="entry name" value="PKD"/>
    <property type="match status" value="3"/>
</dbReference>
<dbReference type="EMBL" id="JAHVHU010000005">
    <property type="protein sequence ID" value="MBY5957470.1"/>
    <property type="molecule type" value="Genomic_DNA"/>
</dbReference>
<dbReference type="InterPro" id="IPR013783">
    <property type="entry name" value="Ig-like_fold"/>
</dbReference>
<proteinExistence type="predicted"/>
<gene>
    <name evidence="2" type="ORF">KUV50_04935</name>
</gene>
<feature type="domain" description="PKD" evidence="1">
    <location>
        <begin position="517"/>
        <end position="563"/>
    </location>
</feature>
<dbReference type="Proteomes" id="UP000753961">
    <property type="component" value="Unassembled WGS sequence"/>
</dbReference>